<proteinExistence type="inferred from homology"/>
<dbReference type="PANTHER" id="PTHR43748">
    <property type="entry name" value="RIBOSE-5-PHOSPHATE ISOMERASE 3, CHLOROPLASTIC-RELATED"/>
    <property type="match status" value="1"/>
</dbReference>
<comment type="catalytic activity">
    <reaction evidence="1">
        <text>aldehydo-D-ribose 5-phosphate = D-ribulose 5-phosphate</text>
        <dbReference type="Rhea" id="RHEA:14657"/>
        <dbReference type="ChEBI" id="CHEBI:58121"/>
        <dbReference type="ChEBI" id="CHEBI:58273"/>
        <dbReference type="EC" id="5.3.1.6"/>
    </reaction>
</comment>
<dbReference type="Pfam" id="PF06026">
    <property type="entry name" value="Rib_5-P_isom_A"/>
    <property type="match status" value="1"/>
</dbReference>
<evidence type="ECO:0000256" key="1">
    <source>
        <dbReference type="ARBA" id="ARBA00001713"/>
    </source>
</evidence>
<dbReference type="PANTHER" id="PTHR43748:SF3">
    <property type="entry name" value="RIBOSE-5-PHOSPHATE ISOMERASE 3, CHLOROPLASTIC-RELATED"/>
    <property type="match status" value="1"/>
</dbReference>
<reference evidence="7" key="1">
    <citation type="submission" date="2016-05" db="EMBL/GenBank/DDBJ databases">
        <authorList>
            <person name="Naeem Raeece"/>
        </authorList>
    </citation>
    <scope>NUCLEOTIDE SEQUENCE [LARGE SCALE GENOMIC DNA]</scope>
</reference>
<dbReference type="InterPro" id="IPR050262">
    <property type="entry name" value="Ribose-5P_isomerase"/>
</dbReference>
<gene>
    <name evidence="6" type="ORF">POVCU2_0026530</name>
</gene>
<protein>
    <recommendedName>
        <fullName evidence="4">ribose-5-phosphate isomerase</fullName>
        <ecNumber evidence="4">5.3.1.6</ecNumber>
    </recommendedName>
</protein>
<comment type="pathway">
    <text evidence="2">Carbohydrate degradation; pentose phosphate pathway; D-ribose 5-phosphate from D-ribulose 5-phosphate (non-oxidative stage): step 1/1.</text>
</comment>
<sequence length="246" mass="26956">MDDLKKIVRSTPYAPSSAANAYKAVDDYVQSNMTIGLGTGTTVFYVLERIEKLIKNGKIKDVVCIPTSTDTEAKARNLGIPLTTLRKNSQIDIAIDGADEIDLNLNLVKGRGGALVREKLVAASASFFIIIVDESKLCINGLGTTGAVPIEILAFGYEKIIQNLLNISSLAKCKYKLREKNGEVYVTDNKNYIVDFFFSDPIENLPETCRKIKMTTGVIDHGIFVDMTSVALISKQDGTVLKLNKK</sequence>
<organism evidence="6 7">
    <name type="scientific">Plasmodium ovale curtisi</name>
    <dbReference type="NCBI Taxonomy" id="864141"/>
    <lineage>
        <taxon>Eukaryota</taxon>
        <taxon>Sar</taxon>
        <taxon>Alveolata</taxon>
        <taxon>Apicomplexa</taxon>
        <taxon>Aconoidasida</taxon>
        <taxon>Haemosporida</taxon>
        <taxon>Plasmodiidae</taxon>
        <taxon>Plasmodium</taxon>
        <taxon>Plasmodium (Plasmodium)</taxon>
    </lineage>
</organism>
<dbReference type="NCBIfam" id="TIGR00021">
    <property type="entry name" value="rpiA"/>
    <property type="match status" value="1"/>
</dbReference>
<evidence type="ECO:0000256" key="3">
    <source>
        <dbReference type="ARBA" id="ARBA00008088"/>
    </source>
</evidence>
<comment type="similarity">
    <text evidence="3">Belongs to the ribose 5-phosphate isomerase family.</text>
</comment>
<dbReference type="SUPFAM" id="SSF100950">
    <property type="entry name" value="NagB/RpiA/CoA transferase-like"/>
    <property type="match status" value="1"/>
</dbReference>
<dbReference type="SUPFAM" id="SSF75445">
    <property type="entry name" value="D-ribose-5-phosphate isomerase (RpiA), lid domain"/>
    <property type="match status" value="1"/>
</dbReference>
<dbReference type="InterPro" id="IPR037171">
    <property type="entry name" value="NagB/RpiA_transferase-like"/>
</dbReference>
<dbReference type="GO" id="GO:0009052">
    <property type="term" value="P:pentose-phosphate shunt, non-oxidative branch"/>
    <property type="evidence" value="ECO:0007669"/>
    <property type="project" value="InterPro"/>
</dbReference>
<dbReference type="CDD" id="cd01398">
    <property type="entry name" value="RPI_A"/>
    <property type="match status" value="1"/>
</dbReference>
<dbReference type="UniPathway" id="UPA00115">
    <property type="reaction ID" value="UER00412"/>
</dbReference>
<dbReference type="Gene3D" id="3.40.50.1360">
    <property type="match status" value="1"/>
</dbReference>
<evidence type="ECO:0000256" key="5">
    <source>
        <dbReference type="ARBA" id="ARBA00023235"/>
    </source>
</evidence>
<dbReference type="GO" id="GO:0004751">
    <property type="term" value="F:ribose-5-phosphate isomerase activity"/>
    <property type="evidence" value="ECO:0007669"/>
    <property type="project" value="UniProtKB-EC"/>
</dbReference>
<dbReference type="AlphaFoldDB" id="A0A1A8VXT1"/>
<accession>A0A1A8VXT1</accession>
<evidence type="ECO:0000313" key="6">
    <source>
        <dbReference type="EMBL" id="SBS84518.1"/>
    </source>
</evidence>
<dbReference type="NCBIfam" id="NF001924">
    <property type="entry name" value="PRK00702.1"/>
    <property type="match status" value="1"/>
</dbReference>
<evidence type="ECO:0000313" key="7">
    <source>
        <dbReference type="Proteomes" id="UP000078560"/>
    </source>
</evidence>
<dbReference type="EC" id="5.3.1.6" evidence="4"/>
<keyword evidence="5" id="KW-0413">Isomerase</keyword>
<evidence type="ECO:0000256" key="4">
    <source>
        <dbReference type="ARBA" id="ARBA00011959"/>
    </source>
</evidence>
<evidence type="ECO:0000256" key="2">
    <source>
        <dbReference type="ARBA" id="ARBA00004988"/>
    </source>
</evidence>
<dbReference type="Gene3D" id="3.30.70.260">
    <property type="match status" value="1"/>
</dbReference>
<dbReference type="FunFam" id="3.40.50.1360:FF:000001">
    <property type="entry name" value="Ribose-5-phosphate isomerase A"/>
    <property type="match status" value="1"/>
</dbReference>
<dbReference type="Proteomes" id="UP000078560">
    <property type="component" value="Unassembled WGS sequence"/>
</dbReference>
<name>A0A1A8VXT1_PLAOA</name>
<dbReference type="EMBL" id="FLQU01000362">
    <property type="protein sequence ID" value="SBS84518.1"/>
    <property type="molecule type" value="Genomic_DNA"/>
</dbReference>
<dbReference type="InterPro" id="IPR004788">
    <property type="entry name" value="Ribose5P_isomerase_type_A"/>
</dbReference>